<organism evidence="1 2">
    <name type="scientific">Spirochaeta africana (strain ATCC 700263 / DSM 8902 / Z-7692)</name>
    <dbReference type="NCBI Taxonomy" id="889378"/>
    <lineage>
        <taxon>Bacteria</taxon>
        <taxon>Pseudomonadati</taxon>
        <taxon>Spirochaetota</taxon>
        <taxon>Spirochaetia</taxon>
        <taxon>Spirochaetales</taxon>
        <taxon>Spirochaetaceae</taxon>
        <taxon>Spirochaeta</taxon>
    </lineage>
</organism>
<name>H9UM14_SPIAZ</name>
<dbReference type="PATRIC" id="fig|889378.3.peg.2503"/>
<dbReference type="KEGG" id="sfc:Spiaf_2527"/>
<dbReference type="HOGENOM" id="CLU_1785676_0_0_12"/>
<dbReference type="OrthoDB" id="369831at2"/>
<reference evidence="2" key="1">
    <citation type="journal article" date="2013" name="Stand. Genomic Sci.">
        <title>Complete genome sequence of the halophilic bacterium Spirochaeta africana type strain (Z-7692(T)) from the alkaline Lake Magadi in the East African Rift.</title>
        <authorList>
            <person name="Liolos K."/>
            <person name="Abt B."/>
            <person name="Scheuner C."/>
            <person name="Teshima H."/>
            <person name="Held B."/>
            <person name="Lapidus A."/>
            <person name="Nolan M."/>
            <person name="Lucas S."/>
            <person name="Deshpande S."/>
            <person name="Cheng J.F."/>
            <person name="Tapia R."/>
            <person name="Goodwin L.A."/>
            <person name="Pitluck S."/>
            <person name="Pagani I."/>
            <person name="Ivanova N."/>
            <person name="Mavromatis K."/>
            <person name="Mikhailova N."/>
            <person name="Huntemann M."/>
            <person name="Pati A."/>
            <person name="Chen A."/>
            <person name="Palaniappan K."/>
            <person name="Land M."/>
            <person name="Rohde M."/>
            <person name="Tindall B.J."/>
            <person name="Detter J.C."/>
            <person name="Goker M."/>
            <person name="Bristow J."/>
            <person name="Eisen J.A."/>
            <person name="Markowitz V."/>
            <person name="Hugenholtz P."/>
            <person name="Woyke T."/>
            <person name="Klenk H.P."/>
            <person name="Kyrpides N.C."/>
        </authorList>
    </citation>
    <scope>NUCLEOTIDE SEQUENCE</scope>
    <source>
        <strain evidence="2">ATCC 700263 / DSM 8902 / Z-7692</strain>
    </source>
</reference>
<evidence type="ECO:0000313" key="2">
    <source>
        <dbReference type="Proteomes" id="UP000007383"/>
    </source>
</evidence>
<accession>H9UM14</accession>
<dbReference type="STRING" id="889378.Spiaf_2527"/>
<dbReference type="EMBL" id="CP003282">
    <property type="protein sequence ID" value="AFG38557.1"/>
    <property type="molecule type" value="Genomic_DNA"/>
</dbReference>
<proteinExistence type="predicted"/>
<dbReference type="Proteomes" id="UP000007383">
    <property type="component" value="Chromosome"/>
</dbReference>
<gene>
    <name evidence="1" type="ordered locus">Spiaf_2527</name>
</gene>
<sequence length="145" mass="16152">MDTAHTAYYEQSRQAQLDTRFSPSVQLSTVVRAQTSSGRVNLPLAQPGMYMRFKYIQGVPARGEGEGYPLYKLRMLDTLIDRLKSMRSDDQMTDALRAPRSEDAVDMMIDNYERQVRAAAMQLDQVGYAVGTGIAETGAVLSSYA</sequence>
<dbReference type="RefSeq" id="WP_014456539.1">
    <property type="nucleotide sequence ID" value="NC_017098.1"/>
</dbReference>
<evidence type="ECO:0000313" key="1">
    <source>
        <dbReference type="EMBL" id="AFG38557.1"/>
    </source>
</evidence>
<protein>
    <submittedName>
        <fullName evidence="1">Uncharacterized protein</fullName>
    </submittedName>
</protein>
<dbReference type="AlphaFoldDB" id="H9UM14"/>
<keyword evidence="2" id="KW-1185">Reference proteome</keyword>